<reference evidence="2" key="1">
    <citation type="submission" date="2020-03" db="EMBL/GenBank/DDBJ databases">
        <title>Solimonas marina sp. nov., isolated from deep seawater of the Pacific Ocean.</title>
        <authorList>
            <person name="Liu X."/>
            <person name="Lai Q."/>
            <person name="Sun F."/>
            <person name="Gai Y."/>
            <person name="Li G."/>
            <person name="Shao Z."/>
        </authorList>
    </citation>
    <scope>NUCLEOTIDE SEQUENCE</scope>
    <source>
        <strain evidence="2">C16B3</strain>
    </source>
</reference>
<dbReference type="InterPro" id="IPR011990">
    <property type="entry name" value="TPR-like_helical_dom_sf"/>
</dbReference>
<name>A0A970BAJ5_9GAMM</name>
<dbReference type="GO" id="GO:0035269">
    <property type="term" value="P:protein O-linked glycosylation via mannose"/>
    <property type="evidence" value="ECO:0007669"/>
    <property type="project" value="TreeGrafter"/>
</dbReference>
<proteinExistence type="predicted"/>
<dbReference type="PANTHER" id="PTHR44216:SF3">
    <property type="entry name" value="PROTEIN O-MANNOSYL-TRANSFERASE TMTC2"/>
    <property type="match status" value="1"/>
</dbReference>
<accession>A0A970BAJ5</accession>
<evidence type="ECO:0000313" key="3">
    <source>
        <dbReference type="Proteomes" id="UP000653472"/>
    </source>
</evidence>
<comment type="caution">
    <text evidence="2">The sequence shown here is derived from an EMBL/GenBank/DDBJ whole genome shotgun (WGS) entry which is preliminary data.</text>
</comment>
<dbReference type="Proteomes" id="UP000653472">
    <property type="component" value="Unassembled WGS sequence"/>
</dbReference>
<dbReference type="InterPro" id="IPR019734">
    <property type="entry name" value="TPR_rpt"/>
</dbReference>
<sequence>MMIDTTHCNSAARTTLATSVLAMVLAACSTVDGPSSGRPAPTAQAVPSVAVARSARDPQDDAQARFDGALKLMNDGRYAEAETALQLLGEDFPQYSGPLTNLGILYVKQKKRSAAVDAFRRAIKAKPNNAIALNWLGVLSREQGRYRDAERYYQLAARARSDYAAPHLNLAILYDESLHRPQDAVDEYRAYQKIAGDQDQPMVEVWVHQIEDHLPSPSRSMTASATEQVIQ</sequence>
<dbReference type="SUPFAM" id="SSF48452">
    <property type="entry name" value="TPR-like"/>
    <property type="match status" value="1"/>
</dbReference>
<dbReference type="Gene3D" id="1.25.40.10">
    <property type="entry name" value="Tetratricopeptide repeat domain"/>
    <property type="match status" value="2"/>
</dbReference>
<evidence type="ECO:0000313" key="2">
    <source>
        <dbReference type="EMBL" id="NKF23436.1"/>
    </source>
</evidence>
<feature type="repeat" description="TPR" evidence="1">
    <location>
        <begin position="96"/>
        <end position="129"/>
    </location>
</feature>
<dbReference type="GO" id="GO:0000030">
    <property type="term" value="F:mannosyltransferase activity"/>
    <property type="evidence" value="ECO:0007669"/>
    <property type="project" value="TreeGrafter"/>
</dbReference>
<dbReference type="AlphaFoldDB" id="A0A970BAJ5"/>
<protein>
    <submittedName>
        <fullName evidence="2">Tetratricopeptide repeat protein</fullName>
    </submittedName>
</protein>
<dbReference type="SMART" id="SM00028">
    <property type="entry name" value="TPR"/>
    <property type="match status" value="2"/>
</dbReference>
<dbReference type="EMBL" id="JAAVXB010000008">
    <property type="protein sequence ID" value="NKF23436.1"/>
    <property type="molecule type" value="Genomic_DNA"/>
</dbReference>
<dbReference type="Pfam" id="PF13432">
    <property type="entry name" value="TPR_16"/>
    <property type="match status" value="1"/>
</dbReference>
<dbReference type="InterPro" id="IPR052384">
    <property type="entry name" value="TMTC_O-mannosyltransferase"/>
</dbReference>
<dbReference type="RefSeq" id="WP_168148768.1">
    <property type="nucleotide sequence ID" value="NZ_JAAVXB010000008.1"/>
</dbReference>
<keyword evidence="3" id="KW-1185">Reference proteome</keyword>
<dbReference type="PROSITE" id="PS50005">
    <property type="entry name" value="TPR"/>
    <property type="match status" value="1"/>
</dbReference>
<keyword evidence="1" id="KW-0802">TPR repeat</keyword>
<gene>
    <name evidence="2" type="ORF">G7Y82_14045</name>
</gene>
<evidence type="ECO:0000256" key="1">
    <source>
        <dbReference type="PROSITE-ProRule" id="PRU00339"/>
    </source>
</evidence>
<organism evidence="2 3">
    <name type="scientific">Solimonas marina</name>
    <dbReference type="NCBI Taxonomy" id="2714601"/>
    <lineage>
        <taxon>Bacteria</taxon>
        <taxon>Pseudomonadati</taxon>
        <taxon>Pseudomonadota</taxon>
        <taxon>Gammaproteobacteria</taxon>
        <taxon>Nevskiales</taxon>
        <taxon>Nevskiaceae</taxon>
        <taxon>Solimonas</taxon>
    </lineage>
</organism>
<dbReference type="PANTHER" id="PTHR44216">
    <property type="entry name" value="PROTEIN O-MANNOSYL-TRANSFERASE TMTC2"/>
    <property type="match status" value="1"/>
</dbReference>